<reference evidence="2 3" key="1">
    <citation type="submission" date="2023-06" db="EMBL/GenBank/DDBJ databases">
        <title>Novel species in genus Planococcus.</title>
        <authorList>
            <person name="Ning S."/>
        </authorList>
    </citation>
    <scope>NUCLEOTIDE SEQUENCE [LARGE SCALE GENOMIC DNA]</scope>
    <source>
        <strain evidence="2 3">N028</strain>
    </source>
</reference>
<evidence type="ECO:0000256" key="1">
    <source>
        <dbReference type="SAM" id="Phobius"/>
    </source>
</evidence>
<dbReference type="Pfam" id="PF06946">
    <property type="entry name" value="Phage_holin_5_1"/>
    <property type="match status" value="1"/>
</dbReference>
<feature type="transmembrane region" description="Helical" evidence="1">
    <location>
        <begin position="29"/>
        <end position="48"/>
    </location>
</feature>
<comment type="caution">
    <text evidence="2">The sequence shown here is derived from an EMBL/GenBank/DDBJ whole genome shotgun (WGS) entry which is preliminary data.</text>
</comment>
<feature type="transmembrane region" description="Helical" evidence="1">
    <location>
        <begin position="6"/>
        <end position="22"/>
    </location>
</feature>
<organism evidence="2 3">
    <name type="scientific">Planococcus shixiaomingii</name>
    <dbReference type="NCBI Taxonomy" id="3058393"/>
    <lineage>
        <taxon>Bacteria</taxon>
        <taxon>Bacillati</taxon>
        <taxon>Bacillota</taxon>
        <taxon>Bacilli</taxon>
        <taxon>Bacillales</taxon>
        <taxon>Caryophanaceae</taxon>
        <taxon>Planococcus</taxon>
    </lineage>
</organism>
<accession>A0ABT8MZX1</accession>
<gene>
    <name evidence="2" type="ORF">QWY14_05315</name>
</gene>
<protein>
    <submittedName>
        <fullName evidence="2">Holin</fullName>
    </submittedName>
</protein>
<keyword evidence="1" id="KW-0472">Membrane</keyword>
<name>A0ABT8MZX1_9BACL</name>
<keyword evidence="3" id="KW-1185">Reference proteome</keyword>
<proteinExistence type="predicted"/>
<evidence type="ECO:0000313" key="3">
    <source>
        <dbReference type="Proteomes" id="UP001172055"/>
    </source>
</evidence>
<sequence>MTEVLLFSSIIAPIVMALVEVVKKTVNTPINLIPVIALVIGLIVGFAAQPFSDLDLTLRLWAGVLAGLAGTGLYETVKQRNGESKGGEQ</sequence>
<dbReference type="Proteomes" id="UP001172055">
    <property type="component" value="Unassembled WGS sequence"/>
</dbReference>
<dbReference type="InterPro" id="IPR009708">
    <property type="entry name" value="Phage_A118_holin/antiholin"/>
</dbReference>
<keyword evidence="1" id="KW-1133">Transmembrane helix</keyword>
<dbReference type="RefSeq" id="WP_301722962.1">
    <property type="nucleotide sequence ID" value="NZ_JAUJWV010000001.1"/>
</dbReference>
<dbReference type="EMBL" id="JAUJWV010000001">
    <property type="protein sequence ID" value="MDN7241198.1"/>
    <property type="molecule type" value="Genomic_DNA"/>
</dbReference>
<evidence type="ECO:0000313" key="2">
    <source>
        <dbReference type="EMBL" id="MDN7241198.1"/>
    </source>
</evidence>
<keyword evidence="1" id="KW-0812">Transmembrane</keyword>
<feature type="transmembrane region" description="Helical" evidence="1">
    <location>
        <begin position="60"/>
        <end position="77"/>
    </location>
</feature>